<keyword evidence="1" id="KW-0539">Nucleus</keyword>
<reference evidence="3 5" key="1">
    <citation type="journal article" date="2008" name="Genome Biol.">
        <title>The genome sequence of the model ascomycete fungus Podospora anserina.</title>
        <authorList>
            <person name="Espagne E."/>
            <person name="Lespinet O."/>
            <person name="Malagnac F."/>
            <person name="Da Silva C."/>
            <person name="Jaillon O."/>
            <person name="Porcel B.M."/>
            <person name="Couloux A."/>
            <person name="Aury J.-M."/>
            <person name="Segurens B."/>
            <person name="Poulain J."/>
            <person name="Anthouard V."/>
            <person name="Grossetete S."/>
            <person name="Khalili H."/>
            <person name="Coppin E."/>
            <person name="Dequard-Chablat M."/>
            <person name="Picard M."/>
            <person name="Contamine V."/>
            <person name="Arnaise S."/>
            <person name="Bourdais A."/>
            <person name="Berteaux-Lecellier V."/>
            <person name="Gautheret D."/>
            <person name="de Vries R.P."/>
            <person name="Battaglia E."/>
            <person name="Coutinho P.M."/>
            <person name="Danchin E.G.J."/>
            <person name="Henrissat B."/>
            <person name="El Khoury R."/>
            <person name="Sainsard-Chanet A."/>
            <person name="Boivin A."/>
            <person name="Pinan-Lucarre B."/>
            <person name="Sellem C.H."/>
            <person name="Debuchy R."/>
            <person name="Wincker P."/>
            <person name="Weissenbach J."/>
            <person name="Silar P."/>
        </authorList>
    </citation>
    <scope>NUCLEOTIDE SEQUENCE [LARGE SCALE GENOMIC DNA]</scope>
    <source>
        <strain evidence="5">S / ATCC MYA-4624 / DSM 980 / FGSC 10383</strain>
        <strain evidence="3">S mat+</strain>
    </source>
</reference>
<dbReference type="AlphaFoldDB" id="B2AV70"/>
<dbReference type="CDD" id="cd00067">
    <property type="entry name" value="GAL4"/>
    <property type="match status" value="1"/>
</dbReference>
<dbReference type="OrthoDB" id="3525185at2759"/>
<dbReference type="KEGG" id="pan:PODANSg4655"/>
<dbReference type="eggNOG" id="ENOG502SNQ1">
    <property type="taxonomic scope" value="Eukaryota"/>
</dbReference>
<dbReference type="EMBL" id="FO904942">
    <property type="protein sequence ID" value="CDP31764.1"/>
    <property type="molecule type" value="Genomic_DNA"/>
</dbReference>
<sequence>MPHLSPAQERGRTFHMPQHTCHALVLTGHQCDFERPSCGQCRRLGLQCDGYERKTVFVHSGPATAGTKKDVATTLVRQALSANGTKNHPLEAKIGAVTLLPPGLVSSAYKSNYVGLFWDMYDPSSHLRRDLGNAISTTSWLRKVHSDKSYQSSPLLQTSFLAICLGTVGQRLKAQHLIQNGMKAYNEALGGLAKSIAMQAQSKQIPDDTTIATTRILSLYEVFFGSDPLAPASTSSCPDTTLVKPQGLMEPLFMSYNQADAWRRHRFGELALLESQSPEMYKEGIAHQMLADGRLSITIAAVGVHRSTILAREDWLTVPWTGSHKKTGWDLLLDIFVLLPGCLEDATRIEVALEMNPNHFHFHVTPARIASSVGIQALLMLNRKCKHILSQLQSWYDNHAPPLWKAFLSSSTYPRPVNLAYPTSHDPPSADDISTAHMMCLYWSTKIKITLLILQVRKSLAGLQVDVSRIDRSDLRMSITQDSKHIMRTAPIFFEKGAGMAGSHIAIFPLTVALKALLMMGEIGVAEQRGMVKELLVRRAAESGLSVGPFVGSLRVLD</sequence>
<accession>B2AV70</accession>
<dbReference type="PANTHER" id="PTHR38111">
    <property type="entry name" value="ZN(2)-C6 FUNGAL-TYPE DOMAIN-CONTAINING PROTEIN-RELATED"/>
    <property type="match status" value="1"/>
</dbReference>
<proteinExistence type="predicted"/>
<dbReference type="GO" id="GO:0008270">
    <property type="term" value="F:zinc ion binding"/>
    <property type="evidence" value="ECO:0007669"/>
    <property type="project" value="InterPro"/>
</dbReference>
<name>B2AV70_PODAN</name>
<feature type="domain" description="Zn(2)-C6 fungal-type" evidence="2">
    <location>
        <begin position="30"/>
        <end position="55"/>
    </location>
</feature>
<dbReference type="InterPro" id="IPR053178">
    <property type="entry name" value="Osmoadaptation_assoc"/>
</dbReference>
<dbReference type="InParanoid" id="B2AV70"/>
<gene>
    <name evidence="3" type="ORF">PODANS_7_3930</name>
</gene>
<dbReference type="RefSeq" id="XP_001907621.1">
    <property type="nucleotide sequence ID" value="XM_001907586.1"/>
</dbReference>
<dbReference type="PANTHER" id="PTHR38111:SF11">
    <property type="entry name" value="TRANSCRIPTION FACTOR DOMAIN-CONTAINING PROTEIN-RELATED"/>
    <property type="match status" value="1"/>
</dbReference>
<evidence type="ECO:0000313" key="4">
    <source>
        <dbReference type="EMBL" id="CDP31764.1"/>
    </source>
</evidence>
<evidence type="ECO:0000259" key="2">
    <source>
        <dbReference type="Pfam" id="PF00172"/>
    </source>
</evidence>
<dbReference type="STRING" id="515849.B2AV70"/>
<evidence type="ECO:0000313" key="3">
    <source>
        <dbReference type="EMBL" id="CAP68293.1"/>
    </source>
</evidence>
<protein>
    <submittedName>
        <fullName evidence="3">Podospora anserina S mat+ genomic DNA chromosome 7, supercontig 1</fullName>
    </submittedName>
</protein>
<organism evidence="3">
    <name type="scientific">Podospora anserina (strain S / ATCC MYA-4624 / DSM 980 / FGSC 10383)</name>
    <name type="common">Pleurage anserina</name>
    <dbReference type="NCBI Taxonomy" id="515849"/>
    <lineage>
        <taxon>Eukaryota</taxon>
        <taxon>Fungi</taxon>
        <taxon>Dikarya</taxon>
        <taxon>Ascomycota</taxon>
        <taxon>Pezizomycotina</taxon>
        <taxon>Sordariomycetes</taxon>
        <taxon>Sordariomycetidae</taxon>
        <taxon>Sordariales</taxon>
        <taxon>Podosporaceae</taxon>
        <taxon>Podospora</taxon>
        <taxon>Podospora anserina</taxon>
    </lineage>
</organism>
<dbReference type="EMBL" id="CU633900">
    <property type="protein sequence ID" value="CAP68293.1"/>
    <property type="molecule type" value="Genomic_DNA"/>
</dbReference>
<reference evidence="3" key="2">
    <citation type="submission" date="2008-07" db="EMBL/GenBank/DDBJ databases">
        <authorList>
            <person name="Genoscope - CEA"/>
        </authorList>
    </citation>
    <scope>NUCLEOTIDE SEQUENCE</scope>
    <source>
        <strain evidence="3">S mat+</strain>
    </source>
</reference>
<dbReference type="HOGENOM" id="CLU_021599_2_2_1"/>
<dbReference type="GeneID" id="6191820"/>
<evidence type="ECO:0000256" key="1">
    <source>
        <dbReference type="ARBA" id="ARBA00023242"/>
    </source>
</evidence>
<reference evidence="4" key="4">
    <citation type="submission" date="2014-09" db="EMBL/GenBank/DDBJ databases">
        <title>Maintaining two mating types: Structure of the mating type locus and its role in heterokaryosis in Podospora anserina.</title>
        <authorList>
            <person name="Grognet P."/>
            <person name="Bidard F."/>
            <person name="Kuchly C."/>
            <person name="Chan Ho Tong L."/>
            <person name="Coppin E."/>
            <person name="Ait Benkhali J."/>
            <person name="Couloux A."/>
            <person name="Wincker P."/>
            <person name="Debuchy R."/>
            <person name="Silar P."/>
        </authorList>
    </citation>
    <scope>NUCLEOTIDE SEQUENCE</scope>
</reference>
<dbReference type="InterPro" id="IPR001138">
    <property type="entry name" value="Zn2Cys6_DnaBD"/>
</dbReference>
<dbReference type="Pfam" id="PF00172">
    <property type="entry name" value="Zn_clus"/>
    <property type="match status" value="1"/>
</dbReference>
<keyword evidence="5" id="KW-1185">Reference proteome</keyword>
<dbReference type="GO" id="GO:0000981">
    <property type="term" value="F:DNA-binding transcription factor activity, RNA polymerase II-specific"/>
    <property type="evidence" value="ECO:0007669"/>
    <property type="project" value="InterPro"/>
</dbReference>
<dbReference type="Proteomes" id="UP000001197">
    <property type="component" value="Chromosome 7"/>
</dbReference>
<evidence type="ECO:0000313" key="5">
    <source>
        <dbReference type="Proteomes" id="UP000001197"/>
    </source>
</evidence>
<dbReference type="VEuPathDB" id="FungiDB:PODANS_7_3930"/>
<reference evidence="5" key="3">
    <citation type="journal article" date="2014" name="Genetics">
        <title>Maintaining two mating types: Structure of the mating type locus and its role in heterokaryosis in Podospora anserina.</title>
        <authorList>
            <person name="Grognet P."/>
            <person name="Bidard F."/>
            <person name="Kuchly C."/>
            <person name="Tong L.C.H."/>
            <person name="Coppin E."/>
            <person name="Benkhali J.A."/>
            <person name="Couloux A."/>
            <person name="Wincker P."/>
            <person name="Debuchy R."/>
            <person name="Silar P."/>
        </authorList>
    </citation>
    <scope>GENOME REANNOTATION</scope>
    <source>
        <strain evidence="5">S / ATCC MYA-4624 / DSM 980 / FGSC 10383</strain>
    </source>
</reference>